<dbReference type="Proteomes" id="UP000886501">
    <property type="component" value="Unassembled WGS sequence"/>
</dbReference>
<sequence>MTTPTLYPPFLFDSQPALYPPSSFDPQFDWTHDAYSQPGVDAQWTAGHHPSAGSHQSPSWPPQQIGHSDPPMFLHGSTSVIQIPDDNTGRRQVIVPQRPYVLPYGQSYFDKFIPENPITFPSRSGGDGIVLTDAINENFDHLIGRDDHVFVEYTGSAITLRLEWPGYESWAGQIRTKDWRRKPEPVTRAKLATEVAKKVRSFIRDNIDKPTTSGSERWRVGPGFIEVKDLVLIRLLHVSKGSWQAEFRASE</sequence>
<organism evidence="1 2">
    <name type="scientific">Thelephora ganbajun</name>
    <name type="common">Ganba fungus</name>
    <dbReference type="NCBI Taxonomy" id="370292"/>
    <lineage>
        <taxon>Eukaryota</taxon>
        <taxon>Fungi</taxon>
        <taxon>Dikarya</taxon>
        <taxon>Basidiomycota</taxon>
        <taxon>Agaricomycotina</taxon>
        <taxon>Agaricomycetes</taxon>
        <taxon>Thelephorales</taxon>
        <taxon>Thelephoraceae</taxon>
        <taxon>Thelephora</taxon>
    </lineage>
</organism>
<dbReference type="EMBL" id="MU118122">
    <property type="protein sequence ID" value="KAF9644729.1"/>
    <property type="molecule type" value="Genomic_DNA"/>
</dbReference>
<proteinExistence type="predicted"/>
<evidence type="ECO:0000313" key="2">
    <source>
        <dbReference type="Proteomes" id="UP000886501"/>
    </source>
</evidence>
<keyword evidence="2" id="KW-1185">Reference proteome</keyword>
<gene>
    <name evidence="1" type="ORF">BDM02DRAFT_874158</name>
</gene>
<evidence type="ECO:0000313" key="1">
    <source>
        <dbReference type="EMBL" id="KAF9644729.1"/>
    </source>
</evidence>
<reference evidence="1" key="2">
    <citation type="journal article" date="2020" name="Nat. Commun.">
        <title>Large-scale genome sequencing of mycorrhizal fungi provides insights into the early evolution of symbiotic traits.</title>
        <authorList>
            <person name="Miyauchi S."/>
            <person name="Kiss E."/>
            <person name="Kuo A."/>
            <person name="Drula E."/>
            <person name="Kohler A."/>
            <person name="Sanchez-Garcia M."/>
            <person name="Morin E."/>
            <person name="Andreopoulos B."/>
            <person name="Barry K.W."/>
            <person name="Bonito G."/>
            <person name="Buee M."/>
            <person name="Carver A."/>
            <person name="Chen C."/>
            <person name="Cichocki N."/>
            <person name="Clum A."/>
            <person name="Culley D."/>
            <person name="Crous P.W."/>
            <person name="Fauchery L."/>
            <person name="Girlanda M."/>
            <person name="Hayes R.D."/>
            <person name="Keri Z."/>
            <person name="LaButti K."/>
            <person name="Lipzen A."/>
            <person name="Lombard V."/>
            <person name="Magnuson J."/>
            <person name="Maillard F."/>
            <person name="Murat C."/>
            <person name="Nolan M."/>
            <person name="Ohm R.A."/>
            <person name="Pangilinan J."/>
            <person name="Pereira M.F."/>
            <person name="Perotto S."/>
            <person name="Peter M."/>
            <person name="Pfister S."/>
            <person name="Riley R."/>
            <person name="Sitrit Y."/>
            <person name="Stielow J.B."/>
            <person name="Szollosi G."/>
            <person name="Zifcakova L."/>
            <person name="Stursova M."/>
            <person name="Spatafora J.W."/>
            <person name="Tedersoo L."/>
            <person name="Vaario L.M."/>
            <person name="Yamada A."/>
            <person name="Yan M."/>
            <person name="Wang P."/>
            <person name="Xu J."/>
            <person name="Bruns T."/>
            <person name="Baldrian P."/>
            <person name="Vilgalys R."/>
            <person name="Dunand C."/>
            <person name="Henrissat B."/>
            <person name="Grigoriev I.V."/>
            <person name="Hibbett D."/>
            <person name="Nagy L.G."/>
            <person name="Martin F.M."/>
        </authorList>
    </citation>
    <scope>NUCLEOTIDE SEQUENCE</scope>
    <source>
        <strain evidence="1">P2</strain>
    </source>
</reference>
<reference evidence="1" key="1">
    <citation type="submission" date="2019-10" db="EMBL/GenBank/DDBJ databases">
        <authorList>
            <consortium name="DOE Joint Genome Institute"/>
            <person name="Kuo A."/>
            <person name="Miyauchi S."/>
            <person name="Kiss E."/>
            <person name="Drula E."/>
            <person name="Kohler A."/>
            <person name="Sanchez-Garcia M."/>
            <person name="Andreopoulos B."/>
            <person name="Barry K.W."/>
            <person name="Bonito G."/>
            <person name="Buee M."/>
            <person name="Carver A."/>
            <person name="Chen C."/>
            <person name="Cichocki N."/>
            <person name="Clum A."/>
            <person name="Culley D."/>
            <person name="Crous P.W."/>
            <person name="Fauchery L."/>
            <person name="Girlanda M."/>
            <person name="Hayes R."/>
            <person name="Keri Z."/>
            <person name="Labutti K."/>
            <person name="Lipzen A."/>
            <person name="Lombard V."/>
            <person name="Magnuson J."/>
            <person name="Maillard F."/>
            <person name="Morin E."/>
            <person name="Murat C."/>
            <person name="Nolan M."/>
            <person name="Ohm R."/>
            <person name="Pangilinan J."/>
            <person name="Pereira M."/>
            <person name="Perotto S."/>
            <person name="Peter M."/>
            <person name="Riley R."/>
            <person name="Sitrit Y."/>
            <person name="Stielow B."/>
            <person name="Szollosi G."/>
            <person name="Zifcakova L."/>
            <person name="Stursova M."/>
            <person name="Spatafora J.W."/>
            <person name="Tedersoo L."/>
            <person name="Vaario L.-M."/>
            <person name="Yamada A."/>
            <person name="Yan M."/>
            <person name="Wang P."/>
            <person name="Xu J."/>
            <person name="Bruns T."/>
            <person name="Baldrian P."/>
            <person name="Vilgalys R."/>
            <person name="Henrissat B."/>
            <person name="Grigoriev I.V."/>
            <person name="Hibbett D."/>
            <person name="Nagy L.G."/>
            <person name="Martin F.M."/>
        </authorList>
    </citation>
    <scope>NUCLEOTIDE SEQUENCE</scope>
    <source>
        <strain evidence="1">P2</strain>
    </source>
</reference>
<name>A0ACB6Z5C5_THEGA</name>
<protein>
    <submittedName>
        <fullName evidence="1">Uncharacterized protein</fullName>
    </submittedName>
</protein>
<accession>A0ACB6Z5C5</accession>
<comment type="caution">
    <text evidence="1">The sequence shown here is derived from an EMBL/GenBank/DDBJ whole genome shotgun (WGS) entry which is preliminary data.</text>
</comment>